<comment type="caution">
    <text evidence="1">The sequence shown here is derived from an EMBL/GenBank/DDBJ whole genome shotgun (WGS) entry which is preliminary data.</text>
</comment>
<keyword evidence="2" id="KW-1185">Reference proteome</keyword>
<protein>
    <submittedName>
        <fullName evidence="1">Uncharacterized protein</fullName>
    </submittedName>
</protein>
<reference evidence="1 2" key="1">
    <citation type="submission" date="2019-08" db="EMBL/GenBank/DDBJ databases">
        <title>Whole genome of Aphis craccivora.</title>
        <authorList>
            <person name="Voronova N.V."/>
            <person name="Shulinski R.S."/>
            <person name="Bandarenka Y.V."/>
            <person name="Zhorov D.G."/>
            <person name="Warner D."/>
        </authorList>
    </citation>
    <scope>NUCLEOTIDE SEQUENCE [LARGE SCALE GENOMIC DNA]</scope>
    <source>
        <strain evidence="1">180601</strain>
        <tissue evidence="1">Whole Body</tissue>
    </source>
</reference>
<dbReference type="AlphaFoldDB" id="A0A6G0W1J2"/>
<dbReference type="EMBL" id="VUJU01009627">
    <property type="protein sequence ID" value="KAF0718879.1"/>
    <property type="molecule type" value="Genomic_DNA"/>
</dbReference>
<name>A0A6G0W1J2_APHCR</name>
<gene>
    <name evidence="1" type="ORF">FWK35_00023855</name>
</gene>
<organism evidence="1 2">
    <name type="scientific">Aphis craccivora</name>
    <name type="common">Cowpea aphid</name>
    <dbReference type="NCBI Taxonomy" id="307492"/>
    <lineage>
        <taxon>Eukaryota</taxon>
        <taxon>Metazoa</taxon>
        <taxon>Ecdysozoa</taxon>
        <taxon>Arthropoda</taxon>
        <taxon>Hexapoda</taxon>
        <taxon>Insecta</taxon>
        <taxon>Pterygota</taxon>
        <taxon>Neoptera</taxon>
        <taxon>Paraneoptera</taxon>
        <taxon>Hemiptera</taxon>
        <taxon>Sternorrhyncha</taxon>
        <taxon>Aphidomorpha</taxon>
        <taxon>Aphidoidea</taxon>
        <taxon>Aphididae</taxon>
        <taxon>Aphidini</taxon>
        <taxon>Aphis</taxon>
        <taxon>Aphis</taxon>
    </lineage>
</organism>
<evidence type="ECO:0000313" key="1">
    <source>
        <dbReference type="EMBL" id="KAF0718879.1"/>
    </source>
</evidence>
<dbReference type="OrthoDB" id="10414254at2759"/>
<accession>A0A6G0W1J2</accession>
<dbReference type="Proteomes" id="UP000478052">
    <property type="component" value="Unassembled WGS sequence"/>
</dbReference>
<sequence>MRRRTIDALSCKVHTPIKRIIIRNKYICYYFLNPIWKRESEQDSLLSRAELVAIHGKVFREDAMIETNYVITPIHQLCGKFIKNT</sequence>
<proteinExistence type="predicted"/>
<evidence type="ECO:0000313" key="2">
    <source>
        <dbReference type="Proteomes" id="UP000478052"/>
    </source>
</evidence>